<protein>
    <recommendedName>
        <fullName evidence="8">TGF-beta family profile domain-containing protein</fullName>
    </recommendedName>
</protein>
<evidence type="ECO:0000256" key="6">
    <source>
        <dbReference type="RuleBase" id="RU000354"/>
    </source>
</evidence>
<dbReference type="OrthoDB" id="5949851at2759"/>
<evidence type="ECO:0000256" key="7">
    <source>
        <dbReference type="SAM" id="SignalP"/>
    </source>
</evidence>
<evidence type="ECO:0000256" key="3">
    <source>
        <dbReference type="ARBA" id="ARBA00022525"/>
    </source>
</evidence>
<dbReference type="InterPro" id="IPR017948">
    <property type="entry name" value="TGFb_CS"/>
</dbReference>
<dbReference type="PANTHER" id="PTHR11848">
    <property type="entry name" value="TGF-BETA FAMILY"/>
    <property type="match status" value="1"/>
</dbReference>
<feature type="signal peptide" evidence="7">
    <location>
        <begin position="1"/>
        <end position="27"/>
    </location>
</feature>
<dbReference type="PANTHER" id="PTHR11848:SF119">
    <property type="entry name" value="TGF-BETA FAMILY PROFILE DOMAIN-CONTAINING PROTEIN"/>
    <property type="match status" value="1"/>
</dbReference>
<dbReference type="GO" id="GO:0005615">
    <property type="term" value="C:extracellular space"/>
    <property type="evidence" value="ECO:0007669"/>
    <property type="project" value="TreeGrafter"/>
</dbReference>
<dbReference type="SUPFAM" id="SSF57501">
    <property type="entry name" value="Cystine-knot cytokines"/>
    <property type="match status" value="1"/>
</dbReference>
<dbReference type="Gene3D" id="2.10.90.10">
    <property type="entry name" value="Cystine-knot cytokines"/>
    <property type="match status" value="1"/>
</dbReference>
<dbReference type="GO" id="GO:0005125">
    <property type="term" value="F:cytokine activity"/>
    <property type="evidence" value="ECO:0007669"/>
    <property type="project" value="TreeGrafter"/>
</dbReference>
<evidence type="ECO:0000256" key="5">
    <source>
        <dbReference type="ARBA" id="ARBA00023157"/>
    </source>
</evidence>
<evidence type="ECO:0000256" key="4">
    <source>
        <dbReference type="ARBA" id="ARBA00023030"/>
    </source>
</evidence>
<dbReference type="GO" id="GO:0008083">
    <property type="term" value="F:growth factor activity"/>
    <property type="evidence" value="ECO:0007669"/>
    <property type="project" value="UniProtKB-KW"/>
</dbReference>
<comment type="subcellular location">
    <subcellularLocation>
        <location evidence="1">Secreted</location>
    </subcellularLocation>
</comment>
<accession>A0A9P0JJP8</accession>
<keyword evidence="3" id="KW-0964">Secreted</keyword>
<comment type="similarity">
    <text evidence="2 6">Belongs to the TGF-beta family.</text>
</comment>
<organism evidence="9 10">
    <name type="scientific">Acanthoscelides obtectus</name>
    <name type="common">Bean weevil</name>
    <name type="synonym">Bruchus obtectus</name>
    <dbReference type="NCBI Taxonomy" id="200917"/>
    <lineage>
        <taxon>Eukaryota</taxon>
        <taxon>Metazoa</taxon>
        <taxon>Ecdysozoa</taxon>
        <taxon>Arthropoda</taxon>
        <taxon>Hexapoda</taxon>
        <taxon>Insecta</taxon>
        <taxon>Pterygota</taxon>
        <taxon>Neoptera</taxon>
        <taxon>Endopterygota</taxon>
        <taxon>Coleoptera</taxon>
        <taxon>Polyphaga</taxon>
        <taxon>Cucujiformia</taxon>
        <taxon>Chrysomeloidea</taxon>
        <taxon>Chrysomelidae</taxon>
        <taxon>Bruchinae</taxon>
        <taxon>Bruchini</taxon>
        <taxon>Acanthoscelides</taxon>
    </lineage>
</organism>
<evidence type="ECO:0000313" key="10">
    <source>
        <dbReference type="Proteomes" id="UP001152888"/>
    </source>
</evidence>
<dbReference type="Pfam" id="PF00019">
    <property type="entry name" value="TGF_beta"/>
    <property type="match status" value="1"/>
</dbReference>
<keyword evidence="5" id="KW-1015">Disulfide bond</keyword>
<gene>
    <name evidence="9" type="ORF">ACAOBT_LOCUS1144</name>
</gene>
<dbReference type="EMBL" id="CAKOFQ010006661">
    <property type="protein sequence ID" value="CAH1955642.1"/>
    <property type="molecule type" value="Genomic_DNA"/>
</dbReference>
<dbReference type="Pfam" id="PF00688">
    <property type="entry name" value="TGFb_propeptide"/>
    <property type="match status" value="1"/>
</dbReference>
<keyword evidence="4 6" id="KW-0339">Growth factor</keyword>
<proteinExistence type="inferred from homology"/>
<dbReference type="InterPro" id="IPR001839">
    <property type="entry name" value="TGF-b_C"/>
</dbReference>
<dbReference type="Gene3D" id="2.60.120.970">
    <property type="match status" value="1"/>
</dbReference>
<evidence type="ECO:0000256" key="1">
    <source>
        <dbReference type="ARBA" id="ARBA00004613"/>
    </source>
</evidence>
<keyword evidence="7" id="KW-0732">Signal</keyword>
<evidence type="ECO:0000259" key="8">
    <source>
        <dbReference type="PROSITE" id="PS51362"/>
    </source>
</evidence>
<comment type="caution">
    <text evidence="9">The sequence shown here is derived from an EMBL/GenBank/DDBJ whole genome shotgun (WGS) entry which is preliminary data.</text>
</comment>
<name>A0A9P0JJP8_ACAOB</name>
<reference evidence="9" key="1">
    <citation type="submission" date="2022-03" db="EMBL/GenBank/DDBJ databases">
        <authorList>
            <person name="Sayadi A."/>
        </authorList>
    </citation>
    <scope>NUCLEOTIDE SEQUENCE</scope>
</reference>
<dbReference type="InterPro" id="IPR015615">
    <property type="entry name" value="TGF-beta-rel"/>
</dbReference>
<feature type="domain" description="TGF-beta family profile" evidence="8">
    <location>
        <begin position="216"/>
        <end position="353"/>
    </location>
</feature>
<dbReference type="AlphaFoldDB" id="A0A9P0JJP8"/>
<dbReference type="Proteomes" id="UP001152888">
    <property type="component" value="Unassembled WGS sequence"/>
</dbReference>
<evidence type="ECO:0000256" key="2">
    <source>
        <dbReference type="ARBA" id="ARBA00006656"/>
    </source>
</evidence>
<dbReference type="PROSITE" id="PS00250">
    <property type="entry name" value="TGF_BETA_1"/>
    <property type="match status" value="1"/>
</dbReference>
<dbReference type="InterPro" id="IPR029034">
    <property type="entry name" value="Cystine-knot_cytokine"/>
</dbReference>
<sequence length="353" mass="40744">MGAISRTFLTVWTSVFVFWCNSELVTANQQANSDKGLLQDLGLSILPDVSKINISLAEYTKMMTSYLETVDNDVNAEDGDDIRARLLTFDVDKKIWWRRKQDTYRLRFSVPASPQYEVKNAQLRFLAAPQTSKPTTIRVEVNQVLGARRKRYLEERTLYLSQNHTKWCDLDITSAVQSWMHGDINLGLDLVCLDSNCEVDPLEAYITTIVHKKSSRIRRSVMYRPERRTDCQRGRNREKGKRKCCRQNMKVNFKKLDIPEMNFIMEPKVYEAGYCYGLCPPNYNHATNHSRIQSLMHQMEKSNPSSAKRRIPKACCAPSKLGPLDILLVNKDNPTKLMLEKWDNMVVIECACS</sequence>
<evidence type="ECO:0000313" key="9">
    <source>
        <dbReference type="EMBL" id="CAH1955642.1"/>
    </source>
</evidence>
<dbReference type="InterPro" id="IPR001111">
    <property type="entry name" value="TGF-b_propeptide"/>
</dbReference>
<dbReference type="SMART" id="SM00204">
    <property type="entry name" value="TGFB"/>
    <property type="match status" value="1"/>
</dbReference>
<dbReference type="PROSITE" id="PS51362">
    <property type="entry name" value="TGF_BETA_2"/>
    <property type="match status" value="1"/>
</dbReference>
<feature type="chain" id="PRO_5040322199" description="TGF-beta family profile domain-containing protein" evidence="7">
    <location>
        <begin position="28"/>
        <end position="353"/>
    </location>
</feature>
<keyword evidence="10" id="KW-1185">Reference proteome</keyword>